<dbReference type="InterPro" id="IPR013783">
    <property type="entry name" value="Ig-like_fold"/>
</dbReference>
<reference evidence="1" key="1">
    <citation type="submission" date="2020-11" db="EMBL/GenBank/DDBJ databases">
        <authorList>
            <person name="Whiteford S."/>
        </authorList>
    </citation>
    <scope>NUCLEOTIDE SEQUENCE</scope>
</reference>
<dbReference type="EMBL" id="CAJHNJ030000609">
    <property type="protein sequence ID" value="CAG9138365.1"/>
    <property type="molecule type" value="Genomic_DNA"/>
</dbReference>
<accession>A0A8S4GBD6</accession>
<dbReference type="AlphaFoldDB" id="A0A8S4GBD6"/>
<evidence type="ECO:0000313" key="2">
    <source>
        <dbReference type="Proteomes" id="UP000653454"/>
    </source>
</evidence>
<evidence type="ECO:0000313" key="1">
    <source>
        <dbReference type="EMBL" id="CAG9138365.1"/>
    </source>
</evidence>
<dbReference type="SUPFAM" id="SSF48726">
    <property type="entry name" value="Immunoglobulin"/>
    <property type="match status" value="1"/>
</dbReference>
<name>A0A8S4GBD6_PLUXY</name>
<protein>
    <submittedName>
        <fullName evidence="1">(diamondback moth) hypothetical protein</fullName>
    </submittedName>
</protein>
<organism evidence="1 2">
    <name type="scientific">Plutella xylostella</name>
    <name type="common">Diamondback moth</name>
    <name type="synonym">Plutella maculipennis</name>
    <dbReference type="NCBI Taxonomy" id="51655"/>
    <lineage>
        <taxon>Eukaryota</taxon>
        <taxon>Metazoa</taxon>
        <taxon>Ecdysozoa</taxon>
        <taxon>Arthropoda</taxon>
        <taxon>Hexapoda</taxon>
        <taxon>Insecta</taxon>
        <taxon>Pterygota</taxon>
        <taxon>Neoptera</taxon>
        <taxon>Endopterygota</taxon>
        <taxon>Lepidoptera</taxon>
        <taxon>Glossata</taxon>
        <taxon>Ditrysia</taxon>
        <taxon>Yponomeutoidea</taxon>
        <taxon>Plutellidae</taxon>
        <taxon>Plutella</taxon>
    </lineage>
</organism>
<dbReference type="Proteomes" id="UP000653454">
    <property type="component" value="Unassembled WGS sequence"/>
</dbReference>
<dbReference type="Gene3D" id="2.60.40.10">
    <property type="entry name" value="Immunoglobulins"/>
    <property type="match status" value="1"/>
</dbReference>
<gene>
    <name evidence="1" type="ORF">PLXY2_LOCUS16617</name>
</gene>
<proteinExistence type="predicted"/>
<sequence length="80" mass="9189">MSKRRQNSKEHPYMSILNSYAPVSVVDSHRGETLELSHVQRADMGNYYCIASNGVPPSVSRRYSVQVHCEFYLLHAKSQF</sequence>
<comment type="caution">
    <text evidence="1">The sequence shown here is derived from an EMBL/GenBank/DDBJ whole genome shotgun (WGS) entry which is preliminary data.</text>
</comment>
<keyword evidence="2" id="KW-1185">Reference proteome</keyword>
<dbReference type="InterPro" id="IPR036179">
    <property type="entry name" value="Ig-like_dom_sf"/>
</dbReference>